<dbReference type="EMBL" id="CP060636">
    <property type="protein sequence ID" value="QNM11004.1"/>
    <property type="molecule type" value="Genomic_DNA"/>
</dbReference>
<organism evidence="1 2">
    <name type="scientific">[Eubacterium] hominis</name>
    <dbReference type="NCBI Taxonomy" id="2764325"/>
    <lineage>
        <taxon>Bacteria</taxon>
        <taxon>Bacillati</taxon>
        <taxon>Bacillota</taxon>
        <taxon>Erysipelotrichia</taxon>
        <taxon>Erysipelotrichales</taxon>
        <taxon>Erysipelotrichaceae</taxon>
        <taxon>Amedibacillus</taxon>
    </lineage>
</organism>
<name>A0A7G9GJM2_9FIRM</name>
<protein>
    <submittedName>
        <fullName evidence="1">Uncharacterized protein</fullName>
    </submittedName>
</protein>
<dbReference type="Proteomes" id="UP000515856">
    <property type="component" value="Chromosome"/>
</dbReference>
<reference evidence="1 2" key="1">
    <citation type="submission" date="2020-08" db="EMBL/GenBank/DDBJ databases">
        <authorList>
            <person name="Liu C."/>
            <person name="Sun Q."/>
        </authorList>
    </citation>
    <scope>NUCLEOTIDE SEQUENCE [LARGE SCALE GENOMIC DNA]</scope>
    <source>
        <strain evidence="1 2">NSJ-61</strain>
    </source>
</reference>
<dbReference type="AlphaFoldDB" id="A0A7G9GJM2"/>
<evidence type="ECO:0000313" key="1">
    <source>
        <dbReference type="EMBL" id="QNM11004.1"/>
    </source>
</evidence>
<sequence length="126" mass="14798">MTKDEARSLLKVHAGSNEACFDQGYCFKLRYGIKSEEEIEKLFDEIFACLKCLKDSFYKENISRDLLADIQSIQAQSILYIHQKETYGERIGIYTEVLSETLVYLLENVEQPFVAYDHYKENYDLK</sequence>
<evidence type="ECO:0000313" key="2">
    <source>
        <dbReference type="Proteomes" id="UP000515856"/>
    </source>
</evidence>
<dbReference type="KEGG" id="ehn:H9Q80_12075"/>
<gene>
    <name evidence="1" type="ORF">H9Q80_12075</name>
</gene>
<proteinExistence type="predicted"/>
<accession>A0A7G9GJM2</accession>
<keyword evidence="2" id="KW-1185">Reference proteome</keyword>
<dbReference type="RefSeq" id="WP_117455280.1">
    <property type="nucleotide sequence ID" value="NZ_CP060636.1"/>
</dbReference>